<dbReference type="SUPFAM" id="SSF53955">
    <property type="entry name" value="Lysozyme-like"/>
    <property type="match status" value="1"/>
</dbReference>
<feature type="domain" description="Transglycosylase SLT" evidence="6">
    <location>
        <begin position="421"/>
        <end position="526"/>
    </location>
</feature>
<dbReference type="EMBL" id="JACCBY010000010">
    <property type="protein sequence ID" value="NYD92233.1"/>
    <property type="molecule type" value="Genomic_DNA"/>
</dbReference>
<dbReference type="AlphaFoldDB" id="A0A7Y9FS88"/>
<accession>A0A7Y9FS88</accession>
<comment type="similarity">
    <text evidence="2">Belongs to the virb1 family.</text>
</comment>
<evidence type="ECO:0000259" key="6">
    <source>
        <dbReference type="Pfam" id="PF01464"/>
    </source>
</evidence>
<gene>
    <name evidence="7" type="ORF">HD841_004055</name>
</gene>
<dbReference type="PANTHER" id="PTHR37423:SF2">
    <property type="entry name" value="MEMBRANE-BOUND LYTIC MUREIN TRANSGLYCOSYLASE C"/>
    <property type="match status" value="1"/>
</dbReference>
<dbReference type="Gene3D" id="1.25.20.10">
    <property type="entry name" value="Bacterial muramidases"/>
    <property type="match status" value="1"/>
</dbReference>
<reference evidence="7 8" key="1">
    <citation type="submission" date="2020-07" db="EMBL/GenBank/DDBJ databases">
        <authorList>
            <person name="Partida-Martinez L."/>
            <person name="Huntemann M."/>
            <person name="Clum A."/>
            <person name="Wang J."/>
            <person name="Palaniappan K."/>
            <person name="Ritter S."/>
            <person name="Chen I.-M."/>
            <person name="Stamatis D."/>
            <person name="Reddy T."/>
            <person name="O'Malley R."/>
            <person name="Daum C."/>
            <person name="Shapiro N."/>
            <person name="Ivanova N."/>
            <person name="Kyrpides N."/>
            <person name="Woyke T."/>
        </authorList>
    </citation>
    <scope>NUCLEOTIDE SEQUENCE [LARGE SCALE GENOMIC DNA]</scope>
    <source>
        <strain evidence="7 8">AS2.3</strain>
    </source>
</reference>
<dbReference type="InterPro" id="IPR008939">
    <property type="entry name" value="Lytic_TGlycosylase_superhlx_U"/>
</dbReference>
<dbReference type="Gene3D" id="1.10.530.10">
    <property type="match status" value="1"/>
</dbReference>
<evidence type="ECO:0000256" key="4">
    <source>
        <dbReference type="SAM" id="MobiDB-lite"/>
    </source>
</evidence>
<evidence type="ECO:0000313" key="8">
    <source>
        <dbReference type="Proteomes" id="UP000517753"/>
    </source>
</evidence>
<dbReference type="RefSeq" id="WP_179510617.1">
    <property type="nucleotide sequence ID" value="NZ_JACCBY010000010.1"/>
</dbReference>
<evidence type="ECO:0000256" key="2">
    <source>
        <dbReference type="ARBA" id="ARBA00009387"/>
    </source>
</evidence>
<sequence length="616" mass="66035">MTRTLALTLALVALPAAAHAATPVSPDVSAEPAAPAGDARLPGPGAVADRIPDQLDPAQREGYRAVFQAIRDGKWQDAQLGLDAMKPGPLHAIARAELFTAKGSPRVEMEPLVALLNEAPELPEAESLARLARARGATELPPLPQAQRLIWQDGAPRRVRAKATRSDEIAADLAIKMQPFVKGDMGAEAQALLESMPGLTPEAQTEWQAKVAWMYFLTGDDINTRAMAAKAAAGYGDWAVQGRWTGALAAWRQNDCAAAESGFEGVAARATDVDLRAAALYWTSRADMVCGRPDKVQARLQSAAQFSESFYGQLSRQALLIKDKGKPSTQVVAADWARLDKRPNIRVAAALAEIGETDLADTVVRQQARIGDPSEFGSLVRVTEALSLPATTVWLAHNCPQGVVATAEARYPTPNWTPSSGWRIDKALVYAHTLEESGFRNKVVSPAGAYGLMQIMPAAATDYSRERGLPLDKAALTKPATNMDIGQRHLERLRDMAGVTGGLLPKVIAAYNAGPRPVGDWNALVHDNGDPLLYIESIPYWETRGYVTTVLRNYWMYEAQSGRKASVSRSALAQGLWPRFPGLPGAAAVRIAGRPSNSAIAVNGSVSPQSRTVTAN</sequence>
<keyword evidence="8" id="KW-1185">Reference proteome</keyword>
<evidence type="ECO:0000256" key="1">
    <source>
        <dbReference type="ARBA" id="ARBA00007734"/>
    </source>
</evidence>
<evidence type="ECO:0000256" key="3">
    <source>
        <dbReference type="ARBA" id="ARBA00022729"/>
    </source>
</evidence>
<dbReference type="InterPro" id="IPR008258">
    <property type="entry name" value="Transglycosylase_SLT_dom_1"/>
</dbReference>
<reference evidence="7 8" key="2">
    <citation type="submission" date="2020-08" db="EMBL/GenBank/DDBJ databases">
        <title>The Agave Microbiome: Exploring the role of microbial communities in plant adaptations to desert environments.</title>
        <authorList>
            <person name="Partida-Martinez L.P."/>
        </authorList>
    </citation>
    <scope>NUCLEOTIDE SEQUENCE [LARGE SCALE GENOMIC DNA]</scope>
    <source>
        <strain evidence="7 8">AS2.3</strain>
    </source>
</reference>
<dbReference type="GO" id="GO:0042597">
    <property type="term" value="C:periplasmic space"/>
    <property type="evidence" value="ECO:0007669"/>
    <property type="project" value="InterPro"/>
</dbReference>
<evidence type="ECO:0000313" key="7">
    <source>
        <dbReference type="EMBL" id="NYD92233.1"/>
    </source>
</evidence>
<feature type="chain" id="PRO_5031449502" evidence="5">
    <location>
        <begin position="21"/>
        <end position="616"/>
    </location>
</feature>
<dbReference type="GO" id="GO:0004553">
    <property type="term" value="F:hydrolase activity, hydrolyzing O-glycosyl compounds"/>
    <property type="evidence" value="ECO:0007669"/>
    <property type="project" value="InterPro"/>
</dbReference>
<name>A0A7Y9FS88_9SPHN</name>
<dbReference type="Pfam" id="PF01464">
    <property type="entry name" value="SLT"/>
    <property type="match status" value="1"/>
</dbReference>
<organism evidence="7 8">
    <name type="scientific">Sphingomonas melonis</name>
    <dbReference type="NCBI Taxonomy" id="152682"/>
    <lineage>
        <taxon>Bacteria</taxon>
        <taxon>Pseudomonadati</taxon>
        <taxon>Pseudomonadota</taxon>
        <taxon>Alphaproteobacteria</taxon>
        <taxon>Sphingomonadales</taxon>
        <taxon>Sphingomonadaceae</taxon>
        <taxon>Sphingomonas</taxon>
    </lineage>
</organism>
<keyword evidence="3 5" id="KW-0732">Signal</keyword>
<feature type="signal peptide" evidence="5">
    <location>
        <begin position="1"/>
        <end position="20"/>
    </location>
</feature>
<dbReference type="SUPFAM" id="SSF48435">
    <property type="entry name" value="Bacterial muramidases"/>
    <property type="match status" value="1"/>
</dbReference>
<proteinExistence type="inferred from homology"/>
<protein>
    <submittedName>
        <fullName evidence="7">Soluble lytic murein transglycosylase-like protein</fullName>
    </submittedName>
</protein>
<dbReference type="Proteomes" id="UP000517753">
    <property type="component" value="Unassembled WGS sequence"/>
</dbReference>
<dbReference type="CDD" id="cd13401">
    <property type="entry name" value="Slt70-like"/>
    <property type="match status" value="1"/>
</dbReference>
<feature type="region of interest" description="Disordered" evidence="4">
    <location>
        <begin position="21"/>
        <end position="46"/>
    </location>
</feature>
<evidence type="ECO:0000256" key="5">
    <source>
        <dbReference type="SAM" id="SignalP"/>
    </source>
</evidence>
<comment type="similarity">
    <text evidence="1">Belongs to the transglycosylase Slt family.</text>
</comment>
<dbReference type="InterPro" id="IPR023346">
    <property type="entry name" value="Lysozyme-like_dom_sf"/>
</dbReference>
<comment type="caution">
    <text evidence="7">The sequence shown here is derived from an EMBL/GenBank/DDBJ whole genome shotgun (WGS) entry which is preliminary data.</text>
</comment>
<dbReference type="PANTHER" id="PTHR37423">
    <property type="entry name" value="SOLUBLE LYTIC MUREIN TRANSGLYCOSYLASE-RELATED"/>
    <property type="match status" value="1"/>
</dbReference>